<evidence type="ECO:0000313" key="1">
    <source>
        <dbReference type="EMBL" id="QNN58900.1"/>
    </source>
</evidence>
<protein>
    <submittedName>
        <fullName evidence="1">DUF2889 domain-containing protein</fullName>
    </submittedName>
</protein>
<dbReference type="RefSeq" id="WP_187599662.1">
    <property type="nucleotide sequence ID" value="NZ_CP060714.1"/>
</dbReference>
<dbReference type="Proteomes" id="UP000515811">
    <property type="component" value="Chromosome"/>
</dbReference>
<keyword evidence="2" id="KW-1185">Reference proteome</keyword>
<name>A0A7G9RTH5_9BURK</name>
<dbReference type="Pfam" id="PF11136">
    <property type="entry name" value="DUF2889"/>
    <property type="match status" value="1"/>
</dbReference>
<accession>A0A7G9RTH5</accession>
<proteinExistence type="predicted"/>
<dbReference type="KEGG" id="drg:H9K76_08900"/>
<dbReference type="EMBL" id="CP060714">
    <property type="protein sequence ID" value="QNN58900.1"/>
    <property type="molecule type" value="Genomic_DNA"/>
</dbReference>
<reference evidence="1 2" key="1">
    <citation type="submission" date="2020-08" db="EMBL/GenBank/DDBJ databases">
        <title>Genome sequence of Diaphorobacter ruginosibacter DSM 27467T.</title>
        <authorList>
            <person name="Hyun D.-W."/>
            <person name="Bae J.-W."/>
        </authorList>
    </citation>
    <scope>NUCLEOTIDE SEQUENCE [LARGE SCALE GENOMIC DNA]</scope>
    <source>
        <strain evidence="1 2">DSM 27467</strain>
    </source>
</reference>
<evidence type="ECO:0000313" key="2">
    <source>
        <dbReference type="Proteomes" id="UP000515811"/>
    </source>
</evidence>
<organism evidence="1 2">
    <name type="scientific">Diaphorobacter ruginosibacter</name>
    <dbReference type="NCBI Taxonomy" id="1715720"/>
    <lineage>
        <taxon>Bacteria</taxon>
        <taxon>Pseudomonadati</taxon>
        <taxon>Pseudomonadota</taxon>
        <taxon>Betaproteobacteria</taxon>
        <taxon>Burkholderiales</taxon>
        <taxon>Comamonadaceae</taxon>
        <taxon>Diaphorobacter</taxon>
    </lineage>
</organism>
<dbReference type="AlphaFoldDB" id="A0A7G9RTH5"/>
<sequence>MPLSPPVPRTAQHLRRVTYRSFERADGLWDIEGELHDSKEYDARHVRDASRMRLAGEPIHHMFLRVTIDRDLVVHAIEATMDDHPLGGCPEALSSLQRMVGCGMTRGWRKAIQTHLGGVEGCTHIRELLFNLATAAFQSLPSVFSDNLNGDPPRHLGQCKGWDFHGEGVRTFYPQFYRHGETAPHIGGK</sequence>
<gene>
    <name evidence="1" type="ORF">H9K76_08900</name>
</gene>
<dbReference type="InterPro" id="IPR021312">
    <property type="entry name" value="DUF2889"/>
</dbReference>